<sequence length="45" mass="5355">MEVVIGKIFFFRLLFKIFGANVLFPPFHGLKMKFLSDYFNLRQLA</sequence>
<keyword evidence="1" id="KW-0472">Membrane</keyword>
<dbReference type="AlphaFoldDB" id="A0A0E2B890"/>
<feature type="transmembrane region" description="Helical" evidence="1">
    <location>
        <begin position="6"/>
        <end position="24"/>
    </location>
</feature>
<keyword evidence="1" id="KW-0812">Transmembrane</keyword>
<keyword evidence="1" id="KW-1133">Transmembrane helix</keyword>
<evidence type="ECO:0000256" key="1">
    <source>
        <dbReference type="SAM" id="Phobius"/>
    </source>
</evidence>
<name>A0A0E2B890_9LEPT</name>
<organism evidence="2 3">
    <name type="scientific">Leptospira kirschneri str. H1</name>
    <dbReference type="NCBI Taxonomy" id="1049966"/>
    <lineage>
        <taxon>Bacteria</taxon>
        <taxon>Pseudomonadati</taxon>
        <taxon>Spirochaetota</taxon>
        <taxon>Spirochaetia</taxon>
        <taxon>Leptospirales</taxon>
        <taxon>Leptospiraceae</taxon>
        <taxon>Leptospira</taxon>
    </lineage>
</organism>
<dbReference type="EMBL" id="AHMY02000010">
    <property type="protein sequence ID" value="EKO17412.1"/>
    <property type="molecule type" value="Genomic_DNA"/>
</dbReference>
<proteinExistence type="predicted"/>
<dbReference type="Proteomes" id="UP000006253">
    <property type="component" value="Unassembled WGS sequence"/>
</dbReference>
<protein>
    <submittedName>
        <fullName evidence="2">Uncharacterized protein</fullName>
    </submittedName>
</protein>
<gene>
    <name evidence="2" type="ORF">LEP1GSC081_0507</name>
</gene>
<comment type="caution">
    <text evidence="2">The sequence shown here is derived from an EMBL/GenBank/DDBJ whole genome shotgun (WGS) entry which is preliminary data.</text>
</comment>
<reference evidence="2 3" key="1">
    <citation type="submission" date="2012-10" db="EMBL/GenBank/DDBJ databases">
        <authorList>
            <person name="Harkins D.M."/>
            <person name="Durkin A.S."/>
            <person name="Brinkac L.M."/>
            <person name="Selengut J.D."/>
            <person name="Sanka R."/>
            <person name="DePew J."/>
            <person name="Purushe J."/>
            <person name="Peacock S.J."/>
            <person name="Thaipadungpanit J."/>
            <person name="Wuthiekanun V.W."/>
            <person name="Day N.P."/>
            <person name="Vinetz J.M."/>
            <person name="Sutton G.G."/>
            <person name="Nelson W.C."/>
            <person name="Fouts D.E."/>
        </authorList>
    </citation>
    <scope>NUCLEOTIDE SEQUENCE [LARGE SCALE GENOMIC DNA]</scope>
    <source>
        <strain evidence="2 3">H1</strain>
    </source>
</reference>
<evidence type="ECO:0000313" key="3">
    <source>
        <dbReference type="Proteomes" id="UP000006253"/>
    </source>
</evidence>
<evidence type="ECO:0000313" key="2">
    <source>
        <dbReference type="EMBL" id="EKO17412.1"/>
    </source>
</evidence>
<accession>A0A0E2B890</accession>